<dbReference type="NCBIfam" id="TIGR00621">
    <property type="entry name" value="ssb"/>
    <property type="match status" value="1"/>
</dbReference>
<evidence type="ECO:0000256" key="4">
    <source>
        <dbReference type="SAM" id="MobiDB-lite"/>
    </source>
</evidence>
<evidence type="ECO:0000313" key="6">
    <source>
        <dbReference type="Proteomes" id="UP000063971"/>
    </source>
</evidence>
<dbReference type="PANTHER" id="PTHR10302:SF0">
    <property type="entry name" value="SINGLE-STRANDED DNA-BINDING PROTEIN, MITOCHONDRIAL"/>
    <property type="match status" value="1"/>
</dbReference>
<dbReference type="Pfam" id="PF00436">
    <property type="entry name" value="SSB"/>
    <property type="match status" value="1"/>
</dbReference>
<dbReference type="InterPro" id="IPR000424">
    <property type="entry name" value="Primosome_PriB/ssb"/>
</dbReference>
<dbReference type="GO" id="GO:0006260">
    <property type="term" value="P:DNA replication"/>
    <property type="evidence" value="ECO:0007669"/>
    <property type="project" value="InterPro"/>
</dbReference>
<evidence type="ECO:0000256" key="3">
    <source>
        <dbReference type="RuleBase" id="RU000524"/>
    </source>
</evidence>
<sequence>MNNAILCGNLGSDWEILQSQYGIVAKNSIAITKKYTPKDSNTQVTRTQWLKLVAFNKQGEILAQYTKKGDKLLVRGEIQTNDYENNQGEPRTSVNIKIEEFTLLGSKNQEEKETNFNNYSDGNIEKMYEDVFLEQSNNYTQAYQNQNKNNKQHNTTKNNQQNSNKMQGQGNWNNQTQVQNSQTNGNTSNFNNIQSQHQNIGQTGNEKKRS</sequence>
<dbReference type="InterPro" id="IPR012340">
    <property type="entry name" value="NA-bd_OB-fold"/>
</dbReference>
<comment type="subunit">
    <text evidence="2">Homotetramer.</text>
</comment>
<accession>A0AAU8U352</accession>
<dbReference type="InterPro" id="IPR011344">
    <property type="entry name" value="ssDNA-bd"/>
</dbReference>
<dbReference type="SUPFAM" id="SSF50249">
    <property type="entry name" value="Nucleic acid-binding proteins"/>
    <property type="match status" value="1"/>
</dbReference>
<gene>
    <name evidence="5" type="ORF">CUREO_1632</name>
</gene>
<evidence type="ECO:0000313" key="5">
    <source>
        <dbReference type="EMBL" id="AKT91438.1"/>
    </source>
</evidence>
<dbReference type="Proteomes" id="UP000063971">
    <property type="component" value="Chromosome"/>
</dbReference>
<dbReference type="AlphaFoldDB" id="A0AAU8U352"/>
<feature type="region of interest" description="Disordered" evidence="4">
    <location>
        <begin position="147"/>
        <end position="210"/>
    </location>
</feature>
<dbReference type="CDD" id="cd04496">
    <property type="entry name" value="SSB_OBF"/>
    <property type="match status" value="1"/>
</dbReference>
<dbReference type="GO" id="GO:0009295">
    <property type="term" value="C:nucleoid"/>
    <property type="evidence" value="ECO:0007669"/>
    <property type="project" value="TreeGrafter"/>
</dbReference>
<reference evidence="5 6" key="1">
    <citation type="journal article" date="2015" name="Genome Announc.">
        <title>Complete Genome Sequence of the Campylobacter ureolyticus Clinical Isolate RIGS 9880.</title>
        <authorList>
            <person name="Miller W.G."/>
            <person name="Yee E."/>
            <person name="On S.L."/>
            <person name="Andersen L.P."/>
            <person name="Bono J.L."/>
        </authorList>
    </citation>
    <scope>NUCLEOTIDE SEQUENCE [LARGE SCALE GENOMIC DNA]</scope>
    <source>
        <strain evidence="5 6">RIGS 9880</strain>
    </source>
</reference>
<dbReference type="HAMAP" id="MF_00984">
    <property type="entry name" value="SSB"/>
    <property type="match status" value="1"/>
</dbReference>
<proteinExistence type="inferred from homology"/>
<feature type="compositionally biased region" description="Low complexity" evidence="4">
    <location>
        <begin position="147"/>
        <end position="195"/>
    </location>
</feature>
<organism evidence="5 6">
    <name type="scientific">Campylobacter ureolyticus RIGS 9880</name>
    <dbReference type="NCBI Taxonomy" id="1032069"/>
    <lineage>
        <taxon>Bacteria</taxon>
        <taxon>Pseudomonadati</taxon>
        <taxon>Campylobacterota</taxon>
        <taxon>Epsilonproteobacteria</taxon>
        <taxon>Campylobacterales</taxon>
        <taxon>Campylobacteraceae</taxon>
        <taxon>Campylobacter</taxon>
    </lineage>
</organism>
<evidence type="ECO:0000256" key="2">
    <source>
        <dbReference type="HAMAP-Rule" id="MF_00984"/>
    </source>
</evidence>
<dbReference type="RefSeq" id="WP_050335900.1">
    <property type="nucleotide sequence ID" value="NZ_CP012195.1"/>
</dbReference>
<dbReference type="GO" id="GO:0003697">
    <property type="term" value="F:single-stranded DNA binding"/>
    <property type="evidence" value="ECO:0007669"/>
    <property type="project" value="UniProtKB-UniRule"/>
</dbReference>
<dbReference type="EMBL" id="CP012195">
    <property type="protein sequence ID" value="AKT91438.1"/>
    <property type="molecule type" value="Genomic_DNA"/>
</dbReference>
<name>A0AAU8U352_9BACT</name>
<protein>
    <recommendedName>
        <fullName evidence="2 3">Single-stranded DNA-binding protein</fullName>
        <shortName evidence="2">SSB</shortName>
    </recommendedName>
</protein>
<comment type="caution">
    <text evidence="2">Lacks conserved residue(s) required for the propagation of feature annotation.</text>
</comment>
<dbReference type="PROSITE" id="PS50935">
    <property type="entry name" value="SSB"/>
    <property type="match status" value="1"/>
</dbReference>
<keyword evidence="1 2" id="KW-0238">DNA-binding</keyword>
<dbReference type="PANTHER" id="PTHR10302">
    <property type="entry name" value="SINGLE-STRANDED DNA-BINDING PROTEIN"/>
    <property type="match status" value="1"/>
</dbReference>
<evidence type="ECO:0000256" key="1">
    <source>
        <dbReference type="ARBA" id="ARBA00023125"/>
    </source>
</evidence>
<dbReference type="Gene3D" id="2.40.50.140">
    <property type="entry name" value="Nucleic acid-binding proteins"/>
    <property type="match status" value="1"/>
</dbReference>
<dbReference type="KEGG" id="cure:CUREO_1632"/>